<organism evidence="2 3">
    <name type="scientific">Meloidogyne incognita</name>
    <name type="common">Southern root-knot nematode worm</name>
    <name type="synonym">Oxyuris incognita</name>
    <dbReference type="NCBI Taxonomy" id="6306"/>
    <lineage>
        <taxon>Eukaryota</taxon>
        <taxon>Metazoa</taxon>
        <taxon>Ecdysozoa</taxon>
        <taxon>Nematoda</taxon>
        <taxon>Chromadorea</taxon>
        <taxon>Rhabditida</taxon>
        <taxon>Tylenchina</taxon>
        <taxon>Tylenchomorpha</taxon>
        <taxon>Tylenchoidea</taxon>
        <taxon>Meloidogynidae</taxon>
        <taxon>Meloidogyninae</taxon>
        <taxon>Meloidogyne</taxon>
        <taxon>Meloidogyne incognita group</taxon>
    </lineage>
</organism>
<evidence type="ECO:0000256" key="1">
    <source>
        <dbReference type="SAM" id="Phobius"/>
    </source>
</evidence>
<keyword evidence="2" id="KW-1185">Reference proteome</keyword>
<proteinExistence type="predicted"/>
<dbReference type="WBParaSite" id="Minc3s02471g30215">
    <property type="protein sequence ID" value="Minc3s02471g30215"/>
    <property type="gene ID" value="Minc3s02471g30215"/>
</dbReference>
<evidence type="ECO:0000313" key="3">
    <source>
        <dbReference type="WBParaSite" id="Minc3s02471g30215"/>
    </source>
</evidence>
<name>A0A914MRB1_MELIC</name>
<sequence>MTGHRPPRDHKTFKAIKTTITSGRLFFILSKTIFFCLTFIWLQTLRRNEILSRKNIGNNF</sequence>
<reference evidence="3" key="1">
    <citation type="submission" date="2022-11" db="UniProtKB">
        <authorList>
            <consortium name="WormBaseParasite"/>
        </authorList>
    </citation>
    <scope>IDENTIFICATION</scope>
</reference>
<dbReference type="Proteomes" id="UP000887563">
    <property type="component" value="Unplaced"/>
</dbReference>
<feature type="transmembrane region" description="Helical" evidence="1">
    <location>
        <begin position="21"/>
        <end position="42"/>
    </location>
</feature>
<keyword evidence="1" id="KW-0472">Membrane</keyword>
<evidence type="ECO:0000313" key="2">
    <source>
        <dbReference type="Proteomes" id="UP000887563"/>
    </source>
</evidence>
<protein>
    <submittedName>
        <fullName evidence="3">Candidate secreted effector</fullName>
    </submittedName>
</protein>
<keyword evidence="1" id="KW-0812">Transmembrane</keyword>
<dbReference type="AlphaFoldDB" id="A0A914MRB1"/>
<keyword evidence="1" id="KW-1133">Transmembrane helix</keyword>
<accession>A0A914MRB1</accession>